<feature type="compositionally biased region" description="Polar residues" evidence="1">
    <location>
        <begin position="1"/>
        <end position="12"/>
    </location>
</feature>
<reference evidence="3 4" key="1">
    <citation type="submission" date="2017-06" db="EMBL/GenBank/DDBJ databases">
        <authorList>
            <person name="Kim H.J."/>
            <person name="Triplett B.A."/>
        </authorList>
    </citation>
    <scope>NUCLEOTIDE SEQUENCE [LARGE SCALE GENOMIC DNA]</scope>
    <source>
        <strain evidence="3 4">DSM 22179</strain>
    </source>
</reference>
<feature type="transmembrane region" description="Helical" evidence="2">
    <location>
        <begin position="98"/>
        <end position="121"/>
    </location>
</feature>
<evidence type="ECO:0000313" key="3">
    <source>
        <dbReference type="EMBL" id="SNC73338.1"/>
    </source>
</evidence>
<organism evidence="3 4">
    <name type="scientific">Kytococcus aerolatus</name>
    <dbReference type="NCBI Taxonomy" id="592308"/>
    <lineage>
        <taxon>Bacteria</taxon>
        <taxon>Bacillati</taxon>
        <taxon>Actinomycetota</taxon>
        <taxon>Actinomycetes</taxon>
        <taxon>Micrococcales</taxon>
        <taxon>Kytococcaceae</taxon>
        <taxon>Kytococcus</taxon>
    </lineage>
</organism>
<feature type="transmembrane region" description="Helical" evidence="2">
    <location>
        <begin position="73"/>
        <end position="92"/>
    </location>
</feature>
<evidence type="ECO:0000256" key="2">
    <source>
        <dbReference type="SAM" id="Phobius"/>
    </source>
</evidence>
<dbReference type="Proteomes" id="UP000198122">
    <property type="component" value="Unassembled WGS sequence"/>
</dbReference>
<keyword evidence="2" id="KW-1133">Transmembrane helix</keyword>
<protein>
    <recommendedName>
        <fullName evidence="5">ABC-2 family transporter protein</fullName>
    </recommendedName>
</protein>
<keyword evidence="2" id="KW-0812">Transmembrane</keyword>
<gene>
    <name evidence="3" type="ORF">SAMN05445756_1915</name>
</gene>
<dbReference type="AlphaFoldDB" id="A0A212U503"/>
<dbReference type="RefSeq" id="WP_143469600.1">
    <property type="nucleotide sequence ID" value="NZ_FYEZ01000003.1"/>
</dbReference>
<feature type="transmembrane region" description="Helical" evidence="2">
    <location>
        <begin position="192"/>
        <end position="214"/>
    </location>
</feature>
<keyword evidence="2" id="KW-0472">Membrane</keyword>
<feature type="compositionally biased region" description="Low complexity" evidence="1">
    <location>
        <begin position="31"/>
        <end position="42"/>
    </location>
</feature>
<feature type="region of interest" description="Disordered" evidence="1">
    <location>
        <begin position="1"/>
        <end position="47"/>
    </location>
</feature>
<evidence type="ECO:0008006" key="5">
    <source>
        <dbReference type="Google" id="ProtNLM"/>
    </source>
</evidence>
<feature type="transmembrane region" description="Helical" evidence="2">
    <location>
        <begin position="221"/>
        <end position="240"/>
    </location>
</feature>
<evidence type="ECO:0000256" key="1">
    <source>
        <dbReference type="SAM" id="MobiDB-lite"/>
    </source>
</evidence>
<evidence type="ECO:0000313" key="4">
    <source>
        <dbReference type="Proteomes" id="UP000198122"/>
    </source>
</evidence>
<dbReference type="OrthoDB" id="3822725at2"/>
<name>A0A212U503_9MICO</name>
<accession>A0A212U503</accession>
<feature type="transmembrane region" description="Helical" evidence="2">
    <location>
        <begin position="267"/>
        <end position="287"/>
    </location>
</feature>
<proteinExistence type="predicted"/>
<sequence length="295" mass="31005">MNTPSVQTTPLTTHDPAKEAMPSATAPSTPQPVAAPADATTAPKDRFAPRPVSFTRLVRVELRKALDTRAGQGLLVAIALLSALSLGLVLWFSREQGAGFGALLGAVAVPQGVLLPVLGILTACSEWSQRTALVTFTQEPRRLRVMAAKSVAAVLIGLGVLALTIAVSAGAHVLSAGLADTPVSVDLGAARLVNLTLLQTANVLLGVAFGALFLNTPAAVVAFFLIPSILPIALTFVPFLREHAPWFDMDVFAVELAGGEWLTRQDWLHLASNLGIWLVLPLVVGLIRVSRKEIG</sequence>
<keyword evidence="4" id="KW-1185">Reference proteome</keyword>
<feature type="transmembrane region" description="Helical" evidence="2">
    <location>
        <begin position="151"/>
        <end position="172"/>
    </location>
</feature>
<dbReference type="EMBL" id="FYEZ01000003">
    <property type="protein sequence ID" value="SNC73338.1"/>
    <property type="molecule type" value="Genomic_DNA"/>
</dbReference>